<keyword evidence="3" id="KW-1185">Reference proteome</keyword>
<reference evidence="3" key="1">
    <citation type="journal article" date="2019" name="Int. J. Syst. Evol. Microbiol.">
        <title>The Global Catalogue of Microorganisms (GCM) 10K type strain sequencing project: providing services to taxonomists for standard genome sequencing and annotation.</title>
        <authorList>
            <consortium name="The Broad Institute Genomics Platform"/>
            <consortium name="The Broad Institute Genome Sequencing Center for Infectious Disease"/>
            <person name="Wu L."/>
            <person name="Ma J."/>
        </authorList>
    </citation>
    <scope>NUCLEOTIDE SEQUENCE [LARGE SCALE GENOMIC DNA]</scope>
    <source>
        <strain evidence="3">CGMCC 1.16026</strain>
    </source>
</reference>
<dbReference type="Gene3D" id="2.60.40.1120">
    <property type="entry name" value="Carboxypeptidase-like, regulatory domain"/>
    <property type="match status" value="1"/>
</dbReference>
<accession>A0ABW1Z7V0</accession>
<proteinExistence type="predicted"/>
<dbReference type="InterPro" id="IPR008969">
    <property type="entry name" value="CarboxyPept-like_regulatory"/>
</dbReference>
<gene>
    <name evidence="2" type="ORF">ACFQBQ_07980</name>
</gene>
<evidence type="ECO:0000313" key="2">
    <source>
        <dbReference type="EMBL" id="MFC6645524.1"/>
    </source>
</evidence>
<feature type="region of interest" description="Disordered" evidence="1">
    <location>
        <begin position="257"/>
        <end position="294"/>
    </location>
</feature>
<dbReference type="Pfam" id="PF13620">
    <property type="entry name" value="CarboxypepD_reg"/>
    <property type="match status" value="1"/>
</dbReference>
<dbReference type="SUPFAM" id="SSF49464">
    <property type="entry name" value="Carboxypeptidase regulatory domain-like"/>
    <property type="match status" value="1"/>
</dbReference>
<evidence type="ECO:0000256" key="1">
    <source>
        <dbReference type="SAM" id="MobiDB-lite"/>
    </source>
</evidence>
<protein>
    <submittedName>
        <fullName evidence="2">Carboxypeptidase-like regulatory domain-containing protein</fullName>
    </submittedName>
</protein>
<dbReference type="SUPFAM" id="SSF56935">
    <property type="entry name" value="Porins"/>
    <property type="match status" value="1"/>
</dbReference>
<dbReference type="RefSeq" id="WP_390234662.1">
    <property type="nucleotide sequence ID" value="NZ_JBHSWI010000001.1"/>
</dbReference>
<organism evidence="2 3">
    <name type="scientific">Granulicella cerasi</name>
    <dbReference type="NCBI Taxonomy" id="741063"/>
    <lineage>
        <taxon>Bacteria</taxon>
        <taxon>Pseudomonadati</taxon>
        <taxon>Acidobacteriota</taxon>
        <taxon>Terriglobia</taxon>
        <taxon>Terriglobales</taxon>
        <taxon>Acidobacteriaceae</taxon>
        <taxon>Granulicella</taxon>
    </lineage>
</organism>
<evidence type="ECO:0000313" key="3">
    <source>
        <dbReference type="Proteomes" id="UP001596391"/>
    </source>
</evidence>
<name>A0ABW1Z7V0_9BACT</name>
<sequence>MTDATGALVPGAEVKIDGTDSVKSDSAGHYIFSCVAPGNRVLSVTATGFASQTATVALRRGQTVRLNLKLTLEEVSSQIEVQARSTEGDPGAGVGTTTLNTAQIQQLADDPDDFLRQLQLLGGNVGGSDGATVIVDGFRSAGTLPPKSAISSIRLNPDIFVPEYQSPPWRGATIEIFTKPGLDSYHGALFLTNSNGVFNATNPFSSTTTPAGKQRYGFELSGPLVRQRSDFSLSLEHRAIDEFNIVNAVSLDAQGNQTSVRDTVSAPKGSGSVRLAGTGRFRRATSRQSRSPRT</sequence>
<comment type="caution">
    <text evidence="2">The sequence shown here is derived from an EMBL/GenBank/DDBJ whole genome shotgun (WGS) entry which is preliminary data.</text>
</comment>
<feature type="compositionally biased region" description="Basic residues" evidence="1">
    <location>
        <begin position="280"/>
        <end position="294"/>
    </location>
</feature>
<dbReference type="EMBL" id="JBHSWI010000001">
    <property type="protein sequence ID" value="MFC6645524.1"/>
    <property type="molecule type" value="Genomic_DNA"/>
</dbReference>
<dbReference type="Proteomes" id="UP001596391">
    <property type="component" value="Unassembled WGS sequence"/>
</dbReference>